<dbReference type="FunFam" id="1.10.1060.10:FF:000015">
    <property type="entry name" value="Cytochrome c oxidase accessory protein CcoG"/>
    <property type="match status" value="1"/>
</dbReference>
<evidence type="ECO:0000256" key="7">
    <source>
        <dbReference type="SAM" id="Phobius"/>
    </source>
</evidence>
<keyword evidence="7" id="KW-0812">Transmembrane</keyword>
<evidence type="ECO:0000256" key="1">
    <source>
        <dbReference type="ARBA" id="ARBA00022448"/>
    </source>
</evidence>
<dbReference type="PANTHER" id="PTHR30176:SF3">
    <property type="entry name" value="FERREDOXIN-TYPE PROTEIN NAPH"/>
    <property type="match status" value="1"/>
</dbReference>
<sequence>MTKKIEVKDVTDDAVQKVDLYQSREKIYIRRIKGFYRSLRVYGGAFLFTLYFGTLWLDWNGRQAVLFDLPARQFHIFGITFWPQDFMLLSWALIICAFALFFVTVFAGRVWCGYTCPQSVWTWIFMFIEEKTEGKRNARIKLDEQPMTVNKFGRKLAKHALWALVALWTAITFVGYFSPIKELLPDLATFQANGWAIFWIAFFTLATYGNAGWLREQVCIYMCPYARFQAVMFDQDTLIVSYDERRGEPRGARKRGIDPRTQNLGDCIDCELCVQVCPTGIDIRDGLQYECIGCAACIDACDSVMDKMGYEPGLIRYTTEHNLEGKKTHILRPRLIGYAVALVVMVSLFAYVIATRIPLELTVERGRGTLHRITSDGLVENSYQLSVINKSQQDHRYTIDISGLEGLRLIAPDTIAIESGKVSQFPVRLLLDPEALRLPNNEIYFEVTALDDPSIQVETESRFFGPANF</sequence>
<dbReference type="InterPro" id="IPR051684">
    <property type="entry name" value="Electron_Trans/Redox"/>
</dbReference>
<dbReference type="Proteomes" id="UP000626148">
    <property type="component" value="Unassembled WGS sequence"/>
</dbReference>
<dbReference type="NCBIfam" id="TIGR02745">
    <property type="entry name" value="ccoG_rdxA_fixG"/>
    <property type="match status" value="1"/>
</dbReference>
<dbReference type="AlphaFoldDB" id="A0A918KGV5"/>
<dbReference type="GO" id="GO:0046872">
    <property type="term" value="F:metal ion binding"/>
    <property type="evidence" value="ECO:0007669"/>
    <property type="project" value="UniProtKB-KW"/>
</dbReference>
<reference evidence="9" key="1">
    <citation type="journal article" date="2014" name="Int. J. Syst. Evol. Microbiol.">
        <title>Complete genome sequence of Corynebacterium casei LMG S-19264T (=DSM 44701T), isolated from a smear-ripened cheese.</title>
        <authorList>
            <consortium name="US DOE Joint Genome Institute (JGI-PGF)"/>
            <person name="Walter F."/>
            <person name="Albersmeier A."/>
            <person name="Kalinowski J."/>
            <person name="Ruckert C."/>
        </authorList>
    </citation>
    <scope>NUCLEOTIDE SEQUENCE</scope>
    <source>
        <strain evidence="9">KCTC 22169</strain>
    </source>
</reference>
<dbReference type="GO" id="GO:0051539">
    <property type="term" value="F:4 iron, 4 sulfur cluster binding"/>
    <property type="evidence" value="ECO:0007669"/>
    <property type="project" value="UniProtKB-KW"/>
</dbReference>
<keyword evidence="6" id="KW-0411">Iron-sulfur</keyword>
<dbReference type="Gene3D" id="2.60.40.10">
    <property type="entry name" value="Immunoglobulins"/>
    <property type="match status" value="1"/>
</dbReference>
<dbReference type="RefSeq" id="WP_189610587.1">
    <property type="nucleotide sequence ID" value="NZ_BMXR01000008.1"/>
</dbReference>
<dbReference type="InterPro" id="IPR032879">
    <property type="entry name" value="FixG_C"/>
</dbReference>
<proteinExistence type="predicted"/>
<protein>
    <submittedName>
        <fullName evidence="9">Ferredoxin</fullName>
    </submittedName>
</protein>
<feature type="transmembrane region" description="Helical" evidence="7">
    <location>
        <begin position="39"/>
        <end position="57"/>
    </location>
</feature>
<evidence type="ECO:0000256" key="3">
    <source>
        <dbReference type="ARBA" id="ARBA00022723"/>
    </source>
</evidence>
<name>A0A918KGV5_9GAMM</name>
<organism evidence="9 10">
    <name type="scientific">Saccharospirillum salsuginis</name>
    <dbReference type="NCBI Taxonomy" id="418750"/>
    <lineage>
        <taxon>Bacteria</taxon>
        <taxon>Pseudomonadati</taxon>
        <taxon>Pseudomonadota</taxon>
        <taxon>Gammaproteobacteria</taxon>
        <taxon>Oceanospirillales</taxon>
        <taxon>Saccharospirillaceae</taxon>
        <taxon>Saccharospirillum</taxon>
    </lineage>
</organism>
<evidence type="ECO:0000256" key="4">
    <source>
        <dbReference type="ARBA" id="ARBA00022982"/>
    </source>
</evidence>
<dbReference type="GO" id="GO:0005886">
    <property type="term" value="C:plasma membrane"/>
    <property type="evidence" value="ECO:0007669"/>
    <property type="project" value="TreeGrafter"/>
</dbReference>
<keyword evidence="7" id="KW-1133">Transmembrane helix</keyword>
<keyword evidence="1" id="KW-0813">Transport</keyword>
<keyword evidence="7" id="KW-0472">Membrane</keyword>
<feature type="transmembrane region" description="Helical" evidence="7">
    <location>
        <begin position="190"/>
        <end position="208"/>
    </location>
</feature>
<dbReference type="InterPro" id="IPR013783">
    <property type="entry name" value="Ig-like_fold"/>
</dbReference>
<dbReference type="SUPFAM" id="SSF54862">
    <property type="entry name" value="4Fe-4S ferredoxins"/>
    <property type="match status" value="1"/>
</dbReference>
<accession>A0A918KGV5</accession>
<reference evidence="9" key="2">
    <citation type="submission" date="2020-09" db="EMBL/GenBank/DDBJ databases">
        <authorList>
            <person name="Sun Q."/>
            <person name="Kim S."/>
        </authorList>
    </citation>
    <scope>NUCLEOTIDE SEQUENCE</scope>
    <source>
        <strain evidence="9">KCTC 22169</strain>
    </source>
</reference>
<dbReference type="EMBL" id="BMXR01000008">
    <property type="protein sequence ID" value="GGX62129.1"/>
    <property type="molecule type" value="Genomic_DNA"/>
</dbReference>
<keyword evidence="5" id="KW-0408">Iron</keyword>
<dbReference type="InterPro" id="IPR014116">
    <property type="entry name" value="Cyt_c_oxidase_cbb3_FixG"/>
</dbReference>
<dbReference type="InterPro" id="IPR017896">
    <property type="entry name" value="4Fe4S_Fe-S-bd"/>
</dbReference>
<evidence type="ECO:0000256" key="2">
    <source>
        <dbReference type="ARBA" id="ARBA00022485"/>
    </source>
</evidence>
<keyword evidence="4" id="KW-0249">Electron transport</keyword>
<evidence type="ECO:0000259" key="8">
    <source>
        <dbReference type="PROSITE" id="PS51379"/>
    </source>
</evidence>
<dbReference type="PROSITE" id="PS00198">
    <property type="entry name" value="4FE4S_FER_1"/>
    <property type="match status" value="1"/>
</dbReference>
<evidence type="ECO:0000256" key="5">
    <source>
        <dbReference type="ARBA" id="ARBA00023004"/>
    </source>
</evidence>
<feature type="domain" description="4Fe-4S ferredoxin-type" evidence="8">
    <location>
        <begin position="258"/>
        <end position="286"/>
    </location>
</feature>
<keyword evidence="10" id="KW-1185">Reference proteome</keyword>
<dbReference type="PANTHER" id="PTHR30176">
    <property type="entry name" value="FERREDOXIN-TYPE PROTEIN NAPH"/>
    <property type="match status" value="1"/>
</dbReference>
<feature type="transmembrane region" description="Helical" evidence="7">
    <location>
        <begin position="335"/>
        <end position="354"/>
    </location>
</feature>
<dbReference type="PROSITE" id="PS51379">
    <property type="entry name" value="4FE4S_FER_2"/>
    <property type="match status" value="1"/>
</dbReference>
<keyword evidence="2" id="KW-0004">4Fe-4S</keyword>
<keyword evidence="3" id="KW-0479">Metal-binding</keyword>
<feature type="transmembrane region" description="Helical" evidence="7">
    <location>
        <begin position="160"/>
        <end position="178"/>
    </location>
</feature>
<feature type="transmembrane region" description="Helical" evidence="7">
    <location>
        <begin position="88"/>
        <end position="108"/>
    </location>
</feature>
<evidence type="ECO:0000256" key="6">
    <source>
        <dbReference type="ARBA" id="ARBA00023014"/>
    </source>
</evidence>
<dbReference type="Pfam" id="PF13746">
    <property type="entry name" value="Fer4_18"/>
    <property type="match status" value="1"/>
</dbReference>
<evidence type="ECO:0000313" key="10">
    <source>
        <dbReference type="Proteomes" id="UP000626148"/>
    </source>
</evidence>
<dbReference type="InterPro" id="IPR017900">
    <property type="entry name" value="4Fe4S_Fe_S_CS"/>
</dbReference>
<comment type="caution">
    <text evidence="9">The sequence shown here is derived from an EMBL/GenBank/DDBJ whole genome shotgun (WGS) entry which is preliminary data.</text>
</comment>
<gene>
    <name evidence="9" type="ORF">GCM10007392_32480</name>
</gene>
<evidence type="ECO:0000313" key="9">
    <source>
        <dbReference type="EMBL" id="GGX62129.1"/>
    </source>
</evidence>
<dbReference type="Pfam" id="PF11614">
    <property type="entry name" value="FixG_C"/>
    <property type="match status" value="1"/>
</dbReference>